<accession>A0ABW0KUZ5</accession>
<protein>
    <submittedName>
        <fullName evidence="1">Uncharacterized protein</fullName>
    </submittedName>
</protein>
<comment type="caution">
    <text evidence="1">The sequence shown here is derived from an EMBL/GenBank/DDBJ whole genome shotgun (WGS) entry which is preliminary data.</text>
</comment>
<reference evidence="2" key="1">
    <citation type="journal article" date="2019" name="Int. J. Syst. Evol. Microbiol.">
        <title>The Global Catalogue of Microorganisms (GCM) 10K type strain sequencing project: providing services to taxonomists for standard genome sequencing and annotation.</title>
        <authorList>
            <consortium name="The Broad Institute Genomics Platform"/>
            <consortium name="The Broad Institute Genome Sequencing Center for Infectious Disease"/>
            <person name="Wu L."/>
            <person name="Ma J."/>
        </authorList>
    </citation>
    <scope>NUCLEOTIDE SEQUENCE [LARGE SCALE GENOMIC DNA]</scope>
    <source>
        <strain evidence="2">CGMCC 4.1469</strain>
    </source>
</reference>
<evidence type="ECO:0000313" key="2">
    <source>
        <dbReference type="Proteomes" id="UP001596052"/>
    </source>
</evidence>
<gene>
    <name evidence="1" type="ORF">ACFQDI_20820</name>
</gene>
<dbReference type="Proteomes" id="UP001596052">
    <property type="component" value="Unassembled WGS sequence"/>
</dbReference>
<name>A0ABW0KUZ5_9BACT</name>
<evidence type="ECO:0000313" key="1">
    <source>
        <dbReference type="EMBL" id="MFC5457325.1"/>
    </source>
</evidence>
<dbReference type="EMBL" id="JBHSMQ010000009">
    <property type="protein sequence ID" value="MFC5457325.1"/>
    <property type="molecule type" value="Genomic_DNA"/>
</dbReference>
<dbReference type="RefSeq" id="WP_377170498.1">
    <property type="nucleotide sequence ID" value="NZ_JBHSMQ010000009.1"/>
</dbReference>
<sequence>MSEERQAWHDPLDKPPAPALVATAGEMMDAELKCLFWHGNHPDADAAMAEAFENLAVRYVETQASKTITPKAIRIDYHALRLMLGRFCRDVYGIMRLHQLMDRLKKEGLMQEEARLALQEEVSRLSVRINSRAPFMTRRAAAFSLWMCTFRPVHLDFGMSKHDPRTCLFAAGLNFFIARSYLKLTGEINLGKQEEMRMRLERILHDFTYREVNLSSLEFFYSSIYRKRDNGQTEVDGPAYGCENELPAVW</sequence>
<organism evidence="1 2">
    <name type="scientific">Prosthecobacter fluviatilis</name>
    <dbReference type="NCBI Taxonomy" id="445931"/>
    <lineage>
        <taxon>Bacteria</taxon>
        <taxon>Pseudomonadati</taxon>
        <taxon>Verrucomicrobiota</taxon>
        <taxon>Verrucomicrobiia</taxon>
        <taxon>Verrucomicrobiales</taxon>
        <taxon>Verrucomicrobiaceae</taxon>
        <taxon>Prosthecobacter</taxon>
    </lineage>
</organism>
<proteinExistence type="predicted"/>
<keyword evidence="2" id="KW-1185">Reference proteome</keyword>